<proteinExistence type="inferred from homology"/>
<evidence type="ECO:0000256" key="3">
    <source>
        <dbReference type="ARBA" id="ARBA00022525"/>
    </source>
</evidence>
<reference evidence="5" key="1">
    <citation type="submission" date="2019-05" db="EMBL/GenBank/DDBJ databases">
        <title>The de novo reference genome and transcriptome assemblies of the wild tomato species Solanum chilense.</title>
        <authorList>
            <person name="Stam R."/>
            <person name="Nosenko T."/>
            <person name="Hoerger A.C."/>
            <person name="Stephan W."/>
            <person name="Seidel M.A."/>
            <person name="Kuhn J.M.M."/>
            <person name="Haberer G."/>
            <person name="Tellier A."/>
        </authorList>
    </citation>
    <scope>NUCLEOTIDE SEQUENCE</scope>
    <source>
        <tissue evidence="5">Mature leaves</tissue>
    </source>
</reference>
<comment type="subunit">
    <text evidence="2 4">Homodimer.</text>
</comment>
<evidence type="ECO:0000256" key="4">
    <source>
        <dbReference type="RuleBase" id="RU363099"/>
    </source>
</evidence>
<keyword evidence="4" id="KW-0052">Apoplast</keyword>
<dbReference type="InterPro" id="IPR044859">
    <property type="entry name" value="Allene_oxi_cyc_Dirigent"/>
</dbReference>
<gene>
    <name evidence="5" type="ORF">EJD97_020709</name>
</gene>
<protein>
    <recommendedName>
        <fullName evidence="4">Dirigent protein</fullName>
    </recommendedName>
</protein>
<comment type="caution">
    <text evidence="5">The sequence shown here is derived from an EMBL/GenBank/DDBJ whole genome shotgun (WGS) entry which is preliminary data.</text>
</comment>
<dbReference type="Gene3D" id="2.40.480.10">
    <property type="entry name" value="Allene oxide cyclase-like"/>
    <property type="match status" value="1"/>
</dbReference>
<dbReference type="EMBL" id="RXGB01006094">
    <property type="protein sequence ID" value="TMW86913.1"/>
    <property type="molecule type" value="Genomic_DNA"/>
</dbReference>
<comment type="function">
    <text evidence="4">Dirigent proteins impart stereoselectivity on the phenoxy radical-coupling reaction, yielding optically active lignans from two molecules of coniferyl alcohol in the biosynthesis of lignans, flavonolignans, and alkaloids and thus plays a central role in plant secondary metabolism.</text>
</comment>
<evidence type="ECO:0000256" key="1">
    <source>
        <dbReference type="ARBA" id="ARBA00010746"/>
    </source>
</evidence>
<feature type="signal peptide" evidence="4">
    <location>
        <begin position="1"/>
        <end position="23"/>
    </location>
</feature>
<dbReference type="PANTHER" id="PTHR21495">
    <property type="entry name" value="NUCLEOPORIN-RELATED"/>
    <property type="match status" value="1"/>
</dbReference>
<dbReference type="GO" id="GO:0009699">
    <property type="term" value="P:phenylpropanoid biosynthetic process"/>
    <property type="evidence" value="ECO:0007669"/>
    <property type="project" value="UniProtKB-ARBA"/>
</dbReference>
<keyword evidence="3 4" id="KW-0964">Secreted</keyword>
<evidence type="ECO:0000256" key="2">
    <source>
        <dbReference type="ARBA" id="ARBA00011738"/>
    </source>
</evidence>
<accession>A0A6N2B4N0</accession>
<name>A0A6N2B4N0_SOLCI</name>
<keyword evidence="4" id="KW-0732">Signal</keyword>
<feature type="chain" id="PRO_5027162379" description="Dirigent protein" evidence="4">
    <location>
        <begin position="24"/>
        <end position="175"/>
    </location>
</feature>
<comment type="subcellular location">
    <subcellularLocation>
        <location evidence="4">Secreted</location>
        <location evidence="4">Extracellular space</location>
        <location evidence="4">Apoplast</location>
    </subcellularLocation>
</comment>
<dbReference type="InterPro" id="IPR004265">
    <property type="entry name" value="Dirigent"/>
</dbReference>
<sequence>MGKTMLILLFCFIVILAIPLAQCVELGPKAVEEWFEKLPHAKQKLTKFHFYYHDLVSGKNPTAITIMIDDKLTVGPDPNSPIVGRAQGFYGSADQNEFSLLMTLNFVFTSGEYNGSTLSMLGRNPLFHEYREMPIIGGSRVFRLAQGIATANTYSFNTTSGDAVVEYHVVVLHYE</sequence>
<dbReference type="Pfam" id="PF03018">
    <property type="entry name" value="Dirigent"/>
    <property type="match status" value="1"/>
</dbReference>
<organism evidence="5">
    <name type="scientific">Solanum chilense</name>
    <name type="common">Tomato</name>
    <name type="synonym">Lycopersicon chilense</name>
    <dbReference type="NCBI Taxonomy" id="4083"/>
    <lineage>
        <taxon>Eukaryota</taxon>
        <taxon>Viridiplantae</taxon>
        <taxon>Streptophyta</taxon>
        <taxon>Embryophyta</taxon>
        <taxon>Tracheophyta</taxon>
        <taxon>Spermatophyta</taxon>
        <taxon>Magnoliopsida</taxon>
        <taxon>eudicotyledons</taxon>
        <taxon>Gunneridae</taxon>
        <taxon>Pentapetalae</taxon>
        <taxon>asterids</taxon>
        <taxon>lamiids</taxon>
        <taxon>Solanales</taxon>
        <taxon>Solanaceae</taxon>
        <taxon>Solanoideae</taxon>
        <taxon>Solaneae</taxon>
        <taxon>Solanum</taxon>
        <taxon>Solanum subgen. Lycopersicon</taxon>
    </lineage>
</organism>
<dbReference type="GO" id="GO:0048046">
    <property type="term" value="C:apoplast"/>
    <property type="evidence" value="ECO:0007669"/>
    <property type="project" value="UniProtKB-SubCell"/>
</dbReference>
<evidence type="ECO:0000313" key="5">
    <source>
        <dbReference type="EMBL" id="TMW86913.1"/>
    </source>
</evidence>
<comment type="similarity">
    <text evidence="1 4">Belongs to the plant dirigent protein family.</text>
</comment>
<dbReference type="AlphaFoldDB" id="A0A6N2B4N0"/>